<evidence type="ECO:0000256" key="5">
    <source>
        <dbReference type="PROSITE-ProRule" id="PRU00339"/>
    </source>
</evidence>
<keyword evidence="8" id="KW-1185">Reference proteome</keyword>
<dbReference type="SMART" id="SM00220">
    <property type="entry name" value="S_TKc"/>
    <property type="match status" value="1"/>
</dbReference>
<dbReference type="InterPro" id="IPR008271">
    <property type="entry name" value="Ser/Thr_kinase_AS"/>
</dbReference>
<keyword evidence="5" id="KW-0802">TPR repeat</keyword>
<evidence type="ECO:0000256" key="3">
    <source>
        <dbReference type="ARBA" id="ARBA00022777"/>
    </source>
</evidence>
<dbReference type="SMART" id="SM00028">
    <property type="entry name" value="TPR"/>
    <property type="match status" value="4"/>
</dbReference>
<dbReference type="HOGENOM" id="CLU_000288_63_44_3"/>
<keyword evidence="1 7" id="KW-0808">Transferase</keyword>
<feature type="repeat" description="TPR" evidence="5">
    <location>
        <begin position="422"/>
        <end position="455"/>
    </location>
</feature>
<dbReference type="PROSITE" id="PS50011">
    <property type="entry name" value="PROTEIN_KINASE_DOM"/>
    <property type="match status" value="1"/>
</dbReference>
<dbReference type="eggNOG" id="COG0515">
    <property type="taxonomic scope" value="Bacteria"/>
</dbReference>
<dbReference type="CDD" id="cd14014">
    <property type="entry name" value="STKc_PknB_like"/>
    <property type="match status" value="1"/>
</dbReference>
<dbReference type="InterPro" id="IPR000719">
    <property type="entry name" value="Prot_kinase_dom"/>
</dbReference>
<dbReference type="Pfam" id="PF13414">
    <property type="entry name" value="TPR_11"/>
    <property type="match status" value="1"/>
</dbReference>
<dbReference type="Pfam" id="PF13432">
    <property type="entry name" value="TPR_16"/>
    <property type="match status" value="1"/>
</dbReference>
<dbReference type="Gene3D" id="3.30.200.20">
    <property type="entry name" value="Phosphorylase Kinase, domain 1"/>
    <property type="match status" value="1"/>
</dbReference>
<accession>U5QNR5</accession>
<dbReference type="InterPro" id="IPR011009">
    <property type="entry name" value="Kinase-like_dom_sf"/>
</dbReference>
<dbReference type="EC" id="2.7.11.1" evidence="7"/>
<evidence type="ECO:0000256" key="4">
    <source>
        <dbReference type="ARBA" id="ARBA00022840"/>
    </source>
</evidence>
<dbReference type="SUPFAM" id="SSF56112">
    <property type="entry name" value="Protein kinase-like (PK-like)"/>
    <property type="match status" value="1"/>
</dbReference>
<dbReference type="PATRIC" id="fig|1183438.3.peg.4256"/>
<keyword evidence="7" id="KW-0723">Serine/threonine-protein kinase</keyword>
<dbReference type="Pfam" id="PF00069">
    <property type="entry name" value="Pkinase"/>
    <property type="match status" value="1"/>
</dbReference>
<sequence length="556" mass="61303">MTTDSESLPGFAIGQQVGGRYRLTRWLDGGSMGGVFEAADTRLANKVVAIKVLHQGLVGDTQVVKMLRQRFEEEARLSAILGNHSRIIQVTDYGLEANQPYLVMEFLGNSPRSRSLKDVIAQGPLAAERVVRLATQICDGLQHAHTIETTIDQRRITGIVHRDIKPSNIFLIADEALGETVKILDFGVAKAKSDINLALGTHMGFVGTSTYASPEQMRGEELDARSDIYSLGVVLYQMLTGQLPFQPRTNTFPGWYQAHNYDEPIPFDTLPQPVPTALQAVVLACLAKNREDRPASMQVLSDQLQAALKTATRRSTTVLRTVPAGVRANRAPTEAMPAVASSRLVPWRWPAVLPRDLLIGTTIALVAIGGFWYLSQPTPPASRAAASVGPYIKRGVSRFNRGDYNGAVRDLGQAIAIEPDSVEARYNRGLARYQLGDYQGAVEDFTAGSRLEPDDARFYTERERAHLKLRDFGGVTGDLSELIRLYPKSAAYRDQRGLAYVELKDYGRAIADFSDAIALEPKADYFFHRSRAYQNQGNPQKAKEDFDRGRAAVATH</sequence>
<keyword evidence="2" id="KW-0547">Nucleotide-binding</keyword>
<name>U5QNR5_GLOK1</name>
<feature type="domain" description="Protein kinase" evidence="6">
    <location>
        <begin position="21"/>
        <end position="308"/>
    </location>
</feature>
<dbReference type="STRING" id="1183438.GKIL_4330"/>
<keyword evidence="4" id="KW-0067">ATP-binding</keyword>
<feature type="repeat" description="TPR" evidence="5">
    <location>
        <begin position="388"/>
        <end position="421"/>
    </location>
</feature>
<dbReference type="KEGG" id="glj:GKIL_4330"/>
<dbReference type="PANTHER" id="PTHR43289">
    <property type="entry name" value="MITOGEN-ACTIVATED PROTEIN KINASE KINASE KINASE 20-RELATED"/>
    <property type="match status" value="1"/>
</dbReference>
<gene>
    <name evidence="7" type="primary">pknD</name>
    <name evidence="7" type="ORF">GKIL_4330</name>
</gene>
<evidence type="ECO:0000256" key="2">
    <source>
        <dbReference type="ARBA" id="ARBA00022741"/>
    </source>
</evidence>
<dbReference type="PROSITE" id="PS00108">
    <property type="entry name" value="PROTEIN_KINASE_ST"/>
    <property type="match status" value="1"/>
</dbReference>
<proteinExistence type="predicted"/>
<dbReference type="AlphaFoldDB" id="U5QNR5"/>
<dbReference type="PROSITE" id="PS50005">
    <property type="entry name" value="TPR"/>
    <property type="match status" value="3"/>
</dbReference>
<protein>
    <submittedName>
        <fullName evidence="7">Serine/threonine protein kinase</fullName>
        <ecNumber evidence="7">2.7.11.1</ecNumber>
    </submittedName>
</protein>
<dbReference type="GO" id="GO:0004674">
    <property type="term" value="F:protein serine/threonine kinase activity"/>
    <property type="evidence" value="ECO:0007669"/>
    <property type="project" value="UniProtKB-KW"/>
</dbReference>
<dbReference type="EMBL" id="CP003587">
    <property type="protein sequence ID" value="AGY60576.1"/>
    <property type="molecule type" value="Genomic_DNA"/>
</dbReference>
<dbReference type="OrthoDB" id="9788659at2"/>
<dbReference type="RefSeq" id="WP_023175948.1">
    <property type="nucleotide sequence ID" value="NC_022600.1"/>
</dbReference>
<dbReference type="InterPro" id="IPR019734">
    <property type="entry name" value="TPR_rpt"/>
</dbReference>
<dbReference type="GO" id="GO:0005524">
    <property type="term" value="F:ATP binding"/>
    <property type="evidence" value="ECO:0007669"/>
    <property type="project" value="UniProtKB-KW"/>
</dbReference>
<dbReference type="PANTHER" id="PTHR43289:SF34">
    <property type="entry name" value="SERINE_THREONINE-PROTEIN KINASE YBDM-RELATED"/>
    <property type="match status" value="1"/>
</dbReference>
<dbReference type="Gene3D" id="1.10.510.10">
    <property type="entry name" value="Transferase(Phosphotransferase) domain 1"/>
    <property type="match status" value="1"/>
</dbReference>
<evidence type="ECO:0000259" key="6">
    <source>
        <dbReference type="PROSITE" id="PS50011"/>
    </source>
</evidence>
<feature type="repeat" description="TPR" evidence="5">
    <location>
        <begin position="490"/>
        <end position="523"/>
    </location>
</feature>
<dbReference type="Proteomes" id="UP000017396">
    <property type="component" value="Chromosome"/>
</dbReference>
<keyword evidence="3 7" id="KW-0418">Kinase</keyword>
<dbReference type="Gene3D" id="1.25.40.10">
    <property type="entry name" value="Tetratricopeptide repeat domain"/>
    <property type="match status" value="2"/>
</dbReference>
<evidence type="ECO:0000313" key="7">
    <source>
        <dbReference type="EMBL" id="AGY60576.1"/>
    </source>
</evidence>
<dbReference type="SUPFAM" id="SSF48452">
    <property type="entry name" value="TPR-like"/>
    <property type="match status" value="1"/>
</dbReference>
<reference evidence="7 8" key="1">
    <citation type="journal article" date="2013" name="PLoS ONE">
        <title>Cultivation and Complete Genome Sequencing of Gloeobacter kilaueensis sp. nov., from a Lava Cave in Kilauea Caldera, Hawai'i.</title>
        <authorList>
            <person name="Saw J.H."/>
            <person name="Schatz M."/>
            <person name="Brown M.V."/>
            <person name="Kunkel D.D."/>
            <person name="Foster J.S."/>
            <person name="Shick H."/>
            <person name="Christensen S."/>
            <person name="Hou S."/>
            <person name="Wan X."/>
            <person name="Donachie S.P."/>
        </authorList>
    </citation>
    <scope>NUCLEOTIDE SEQUENCE [LARGE SCALE GENOMIC DNA]</scope>
    <source>
        <strain evidence="8">JS</strain>
    </source>
</reference>
<dbReference type="InterPro" id="IPR011990">
    <property type="entry name" value="TPR-like_helical_dom_sf"/>
</dbReference>
<evidence type="ECO:0000256" key="1">
    <source>
        <dbReference type="ARBA" id="ARBA00022679"/>
    </source>
</evidence>
<evidence type="ECO:0000313" key="8">
    <source>
        <dbReference type="Proteomes" id="UP000017396"/>
    </source>
</evidence>
<organism evidence="7 8">
    <name type="scientific">Gloeobacter kilaueensis (strain ATCC BAA-2537 / CCAP 1431/1 / ULC 316 / JS1)</name>
    <dbReference type="NCBI Taxonomy" id="1183438"/>
    <lineage>
        <taxon>Bacteria</taxon>
        <taxon>Bacillati</taxon>
        <taxon>Cyanobacteriota</taxon>
        <taxon>Cyanophyceae</taxon>
        <taxon>Gloeobacterales</taxon>
        <taxon>Gloeobacteraceae</taxon>
        <taxon>Gloeobacter</taxon>
    </lineage>
</organism>